<organism evidence="9 10">
    <name type="scientific">Candidatus Daviesbacteria bacterium GW2011_GWA2_42_7</name>
    <dbReference type="NCBI Taxonomy" id="1618425"/>
    <lineage>
        <taxon>Bacteria</taxon>
        <taxon>Candidatus Daviesiibacteriota</taxon>
    </lineage>
</organism>
<protein>
    <recommendedName>
        <fullName evidence="6">RNA polymerase sigma factor</fullName>
    </recommendedName>
</protein>
<feature type="domain" description="RNA polymerase sigma factor 70 region 4 type 2" evidence="8">
    <location>
        <begin position="119"/>
        <end position="169"/>
    </location>
</feature>
<evidence type="ECO:0000256" key="6">
    <source>
        <dbReference type="RuleBase" id="RU000716"/>
    </source>
</evidence>
<sequence length="177" mass="21026">MQDNLEKLVYKAKEGDKNAFGEIYKTFVKKIFRFIYYLVYDRELAEDLTQLVFLKAYKSLPSFLPSKGTFQAYLYAIARNQVIDYQRRKKELSLDEVDEPAAIFEIDNEVIQTENKNTVDKLLATLDDDDKQLIIWRYFEELQFAEIAEILNENEGSIRVKLHRLLKKLKERVEKQV</sequence>
<keyword evidence="3 6" id="KW-0731">Sigma factor</keyword>
<dbReference type="InterPro" id="IPR013249">
    <property type="entry name" value="RNA_pol_sigma70_r4_t2"/>
</dbReference>
<dbReference type="PANTHER" id="PTHR43133:SF60">
    <property type="entry name" value="RNA POLYMERASE SIGMA FACTOR SIGV"/>
    <property type="match status" value="1"/>
</dbReference>
<dbReference type="InterPro" id="IPR007627">
    <property type="entry name" value="RNA_pol_sigma70_r2"/>
</dbReference>
<dbReference type="Pfam" id="PF04542">
    <property type="entry name" value="Sigma70_r2"/>
    <property type="match status" value="1"/>
</dbReference>
<evidence type="ECO:0000259" key="8">
    <source>
        <dbReference type="Pfam" id="PF08281"/>
    </source>
</evidence>
<evidence type="ECO:0000256" key="1">
    <source>
        <dbReference type="ARBA" id="ARBA00010641"/>
    </source>
</evidence>
<dbReference type="GO" id="GO:0006352">
    <property type="term" value="P:DNA-templated transcription initiation"/>
    <property type="evidence" value="ECO:0007669"/>
    <property type="project" value="InterPro"/>
</dbReference>
<dbReference type="GO" id="GO:0016987">
    <property type="term" value="F:sigma factor activity"/>
    <property type="evidence" value="ECO:0007669"/>
    <property type="project" value="UniProtKB-KW"/>
</dbReference>
<dbReference type="PROSITE" id="PS01063">
    <property type="entry name" value="SIGMA70_ECF"/>
    <property type="match status" value="1"/>
</dbReference>
<dbReference type="SUPFAM" id="SSF88946">
    <property type="entry name" value="Sigma2 domain of RNA polymerase sigma factors"/>
    <property type="match status" value="1"/>
</dbReference>
<evidence type="ECO:0000259" key="7">
    <source>
        <dbReference type="Pfam" id="PF04542"/>
    </source>
</evidence>
<keyword evidence="2 6" id="KW-0805">Transcription regulation</keyword>
<gene>
    <name evidence="9" type="ORF">UV41_C0048G0006</name>
</gene>
<keyword evidence="4 6" id="KW-0238">DNA-binding</keyword>
<dbReference type="InterPro" id="IPR039425">
    <property type="entry name" value="RNA_pol_sigma-70-like"/>
</dbReference>
<dbReference type="GO" id="GO:0003677">
    <property type="term" value="F:DNA binding"/>
    <property type="evidence" value="ECO:0007669"/>
    <property type="project" value="UniProtKB-KW"/>
</dbReference>
<proteinExistence type="inferred from homology"/>
<evidence type="ECO:0000256" key="4">
    <source>
        <dbReference type="ARBA" id="ARBA00023125"/>
    </source>
</evidence>
<dbReference type="SUPFAM" id="SSF88659">
    <property type="entry name" value="Sigma3 and sigma4 domains of RNA polymerase sigma factors"/>
    <property type="match status" value="1"/>
</dbReference>
<evidence type="ECO:0000256" key="2">
    <source>
        <dbReference type="ARBA" id="ARBA00023015"/>
    </source>
</evidence>
<dbReference type="InterPro" id="IPR013324">
    <property type="entry name" value="RNA_pol_sigma_r3/r4-like"/>
</dbReference>
<dbReference type="InterPro" id="IPR000838">
    <property type="entry name" value="RNA_pol_sigma70_ECF_CS"/>
</dbReference>
<dbReference type="InterPro" id="IPR014284">
    <property type="entry name" value="RNA_pol_sigma-70_dom"/>
</dbReference>
<comment type="caution">
    <text evidence="9">The sequence shown here is derived from an EMBL/GenBank/DDBJ whole genome shotgun (WGS) entry which is preliminary data.</text>
</comment>
<dbReference type="PANTHER" id="PTHR43133">
    <property type="entry name" value="RNA POLYMERASE ECF-TYPE SIGMA FACTO"/>
    <property type="match status" value="1"/>
</dbReference>
<comment type="similarity">
    <text evidence="1 6">Belongs to the sigma-70 factor family. ECF subfamily.</text>
</comment>
<name>A0A0G1B8E4_9BACT</name>
<evidence type="ECO:0000313" key="9">
    <source>
        <dbReference type="EMBL" id="KKS69655.1"/>
    </source>
</evidence>
<keyword evidence="5 6" id="KW-0804">Transcription</keyword>
<reference evidence="9 10" key="1">
    <citation type="journal article" date="2015" name="Nature">
        <title>rRNA introns, odd ribosomes, and small enigmatic genomes across a large radiation of phyla.</title>
        <authorList>
            <person name="Brown C.T."/>
            <person name="Hug L.A."/>
            <person name="Thomas B.C."/>
            <person name="Sharon I."/>
            <person name="Castelle C.J."/>
            <person name="Singh A."/>
            <person name="Wilkins M.J."/>
            <person name="Williams K.H."/>
            <person name="Banfield J.F."/>
        </authorList>
    </citation>
    <scope>NUCLEOTIDE SEQUENCE [LARGE SCALE GENOMIC DNA]</scope>
</reference>
<dbReference type="InterPro" id="IPR036388">
    <property type="entry name" value="WH-like_DNA-bd_sf"/>
</dbReference>
<dbReference type="NCBIfam" id="TIGR02937">
    <property type="entry name" value="sigma70-ECF"/>
    <property type="match status" value="1"/>
</dbReference>
<dbReference type="Gene3D" id="1.10.10.10">
    <property type="entry name" value="Winged helix-like DNA-binding domain superfamily/Winged helix DNA-binding domain"/>
    <property type="match status" value="1"/>
</dbReference>
<accession>A0A0G1B8E4</accession>
<dbReference type="Proteomes" id="UP000034785">
    <property type="component" value="Unassembled WGS sequence"/>
</dbReference>
<dbReference type="Gene3D" id="1.10.1740.10">
    <property type="match status" value="1"/>
</dbReference>
<dbReference type="EMBL" id="LCEJ01000048">
    <property type="protein sequence ID" value="KKS69655.1"/>
    <property type="molecule type" value="Genomic_DNA"/>
</dbReference>
<feature type="domain" description="RNA polymerase sigma-70 region 2" evidence="7">
    <location>
        <begin position="24"/>
        <end position="90"/>
    </location>
</feature>
<dbReference type="Pfam" id="PF08281">
    <property type="entry name" value="Sigma70_r4_2"/>
    <property type="match status" value="1"/>
</dbReference>
<evidence type="ECO:0000313" key="10">
    <source>
        <dbReference type="Proteomes" id="UP000034785"/>
    </source>
</evidence>
<dbReference type="InterPro" id="IPR013325">
    <property type="entry name" value="RNA_pol_sigma_r2"/>
</dbReference>
<evidence type="ECO:0000256" key="3">
    <source>
        <dbReference type="ARBA" id="ARBA00023082"/>
    </source>
</evidence>
<evidence type="ECO:0000256" key="5">
    <source>
        <dbReference type="ARBA" id="ARBA00023163"/>
    </source>
</evidence>
<dbReference type="AlphaFoldDB" id="A0A0G1B8E4"/>